<name>A0A7G9RZ43_9FIRM</name>
<proteinExistence type="inferred from homology"/>
<protein>
    <submittedName>
        <fullName evidence="3">Polysaccharide biosynthesis protein</fullName>
    </submittedName>
</protein>
<dbReference type="Gene3D" id="3.40.50.720">
    <property type="entry name" value="NAD(P)-binding Rossmann-like Domain"/>
    <property type="match status" value="1"/>
</dbReference>
<comment type="similarity">
    <text evidence="1">Belongs to the polysaccharide synthase family.</text>
</comment>
<dbReference type="InterPro" id="IPR003869">
    <property type="entry name" value="Polysac_CapD-like"/>
</dbReference>
<dbReference type="SUPFAM" id="SSF51735">
    <property type="entry name" value="NAD(P)-binding Rossmann-fold domains"/>
    <property type="match status" value="1"/>
</dbReference>
<accession>A0A7G9RZ43</accession>
<dbReference type="InterPro" id="IPR036291">
    <property type="entry name" value="NAD(P)-bd_dom_sf"/>
</dbReference>
<dbReference type="Pfam" id="PF02719">
    <property type="entry name" value="Polysacc_synt_2"/>
    <property type="match status" value="1"/>
</dbReference>
<dbReference type="AlphaFoldDB" id="A0A7G9RZ43"/>
<dbReference type="InterPro" id="IPR051203">
    <property type="entry name" value="Polysaccharide_Synthase-Rel"/>
</dbReference>
<evidence type="ECO:0000313" key="3">
    <source>
        <dbReference type="EMBL" id="QNN60868.1"/>
    </source>
</evidence>
<sequence length="322" mass="36111">MKNKVVLIIGGTGSWGDGLITELLKEDILKIKVFARNEFQMVMLMRKYNNPKIEIIIGDIRDYNALEIACENVDIVYHLAALKHVPICEQLPDEAIETNIFGTQNVIDASIANDVDKVIFTSTDKAVNPNCTYGSTKMLGEKLILSANNRNSRTKFIVFRGGNLIGSTGSVIPLFEDQILEKGSISLTDENMNRFFISVHSASQLLIKISKRGIGGEIYIPNMPSIFIRDIAKYILNKWNINPDKIELIGKRPGEKISEVLVAENERKSLYRFDESLFIICNDQHGWLANGVIQYVDEFDENSAVNQLSYSQVVTFLKSAGV</sequence>
<dbReference type="Proteomes" id="UP000515928">
    <property type="component" value="Chromosome"/>
</dbReference>
<evidence type="ECO:0000313" key="4">
    <source>
        <dbReference type="Proteomes" id="UP000515928"/>
    </source>
</evidence>
<dbReference type="PANTHER" id="PTHR43318">
    <property type="entry name" value="UDP-N-ACETYLGLUCOSAMINE 4,6-DEHYDRATASE"/>
    <property type="match status" value="1"/>
</dbReference>
<gene>
    <name evidence="3" type="ORF">H9L01_00370</name>
</gene>
<dbReference type="RefSeq" id="WP_187533989.1">
    <property type="nucleotide sequence ID" value="NZ_CBCSHU010000025.1"/>
</dbReference>
<evidence type="ECO:0000259" key="2">
    <source>
        <dbReference type="Pfam" id="PF02719"/>
    </source>
</evidence>
<evidence type="ECO:0000256" key="1">
    <source>
        <dbReference type="ARBA" id="ARBA00007430"/>
    </source>
</evidence>
<dbReference type="EMBL" id="CP060715">
    <property type="protein sequence ID" value="QNN60868.1"/>
    <property type="molecule type" value="Genomic_DNA"/>
</dbReference>
<keyword evidence="4" id="KW-1185">Reference proteome</keyword>
<feature type="domain" description="Polysaccharide biosynthesis protein CapD-like" evidence="2">
    <location>
        <begin position="6"/>
        <end position="276"/>
    </location>
</feature>
<dbReference type="KEGG" id="eio:H9L01_00370"/>
<organism evidence="3 4">
    <name type="scientific">Erysipelothrix inopinata</name>
    <dbReference type="NCBI Taxonomy" id="225084"/>
    <lineage>
        <taxon>Bacteria</taxon>
        <taxon>Bacillati</taxon>
        <taxon>Bacillota</taxon>
        <taxon>Erysipelotrichia</taxon>
        <taxon>Erysipelotrichales</taxon>
        <taxon>Erysipelotrichaceae</taxon>
        <taxon>Erysipelothrix</taxon>
    </lineage>
</organism>
<reference evidence="3 4" key="1">
    <citation type="submission" date="2020-08" db="EMBL/GenBank/DDBJ databases">
        <title>Genome sequence of Erysipelothrix inopinata DSM 15511T.</title>
        <authorList>
            <person name="Hyun D.-W."/>
            <person name="Bae J.-W."/>
        </authorList>
    </citation>
    <scope>NUCLEOTIDE SEQUENCE [LARGE SCALE GENOMIC DNA]</scope>
    <source>
        <strain evidence="3 4">DSM 15511</strain>
    </source>
</reference>
<dbReference type="PANTHER" id="PTHR43318:SF2">
    <property type="entry name" value="UDP-N-ACETYLGLUCOSAMINE 4,6-DEHYDRATASE (INVERTING)"/>
    <property type="match status" value="1"/>
</dbReference>